<dbReference type="PANTHER" id="PTHR12296">
    <property type="entry name" value="DENN DOMAIN-CONTAINING PROTEIN 4"/>
    <property type="match status" value="1"/>
</dbReference>
<organism evidence="2 3">
    <name type="scientific">Stegodyphus mimosarum</name>
    <name type="common">African social velvet spider</name>
    <dbReference type="NCBI Taxonomy" id="407821"/>
    <lineage>
        <taxon>Eukaryota</taxon>
        <taxon>Metazoa</taxon>
        <taxon>Ecdysozoa</taxon>
        <taxon>Arthropoda</taxon>
        <taxon>Chelicerata</taxon>
        <taxon>Arachnida</taxon>
        <taxon>Araneae</taxon>
        <taxon>Araneomorphae</taxon>
        <taxon>Entelegynae</taxon>
        <taxon>Eresoidea</taxon>
        <taxon>Eresidae</taxon>
        <taxon>Stegodyphus</taxon>
    </lineage>
</organism>
<dbReference type="InterPro" id="IPR051696">
    <property type="entry name" value="DENN_Domain_GEFs"/>
</dbReference>
<gene>
    <name evidence="2" type="ORF">X975_08722</name>
</gene>
<dbReference type="EMBL" id="KK117179">
    <property type="protein sequence ID" value="KFM69757.1"/>
    <property type="molecule type" value="Genomic_DNA"/>
</dbReference>
<accession>A0A087TXB8</accession>
<feature type="domain" description="dDENN" evidence="1">
    <location>
        <begin position="1"/>
        <end position="31"/>
    </location>
</feature>
<dbReference type="AlphaFoldDB" id="A0A087TXB8"/>
<reference evidence="2 3" key="1">
    <citation type="submission" date="2013-11" db="EMBL/GenBank/DDBJ databases">
        <title>Genome sequencing of Stegodyphus mimosarum.</title>
        <authorList>
            <person name="Bechsgaard J."/>
        </authorList>
    </citation>
    <scope>NUCLEOTIDE SEQUENCE [LARGE SCALE GENOMIC DNA]</scope>
</reference>
<dbReference type="PANTHER" id="PTHR12296:SF30">
    <property type="entry name" value="DENN DOMAIN-CONTAINING PROTEIN CRAG"/>
    <property type="match status" value="1"/>
</dbReference>
<proteinExistence type="predicted"/>
<dbReference type="InterPro" id="IPR005112">
    <property type="entry name" value="dDENN_dom"/>
</dbReference>
<dbReference type="GO" id="GO:0032483">
    <property type="term" value="P:regulation of Rab protein signal transduction"/>
    <property type="evidence" value="ECO:0007669"/>
    <property type="project" value="TreeGrafter"/>
</dbReference>
<evidence type="ECO:0000259" key="1">
    <source>
        <dbReference type="Pfam" id="PF03455"/>
    </source>
</evidence>
<keyword evidence="3" id="KW-1185">Reference proteome</keyword>
<dbReference type="OrthoDB" id="75250at2759"/>
<evidence type="ECO:0000313" key="2">
    <source>
        <dbReference type="EMBL" id="KFM69757.1"/>
    </source>
</evidence>
<protein>
    <submittedName>
        <fullName evidence="2">C-myc promoter-binding protein</fullName>
    </submittedName>
</protein>
<dbReference type="Pfam" id="PF03455">
    <property type="entry name" value="dDENN"/>
    <property type="match status" value="1"/>
</dbReference>
<name>A0A087TXB8_STEMI</name>
<evidence type="ECO:0000313" key="3">
    <source>
        <dbReference type="Proteomes" id="UP000054359"/>
    </source>
</evidence>
<dbReference type="GO" id="GO:0005085">
    <property type="term" value="F:guanyl-nucleotide exchange factor activity"/>
    <property type="evidence" value="ECO:0007669"/>
    <property type="project" value="UniProtKB-ARBA"/>
</dbReference>
<feature type="non-terminal residue" evidence="2">
    <location>
        <position position="120"/>
    </location>
</feature>
<dbReference type="Proteomes" id="UP000054359">
    <property type="component" value="Unassembled WGS sequence"/>
</dbReference>
<dbReference type="GO" id="GO:0031410">
    <property type="term" value="C:cytoplasmic vesicle"/>
    <property type="evidence" value="ECO:0007669"/>
    <property type="project" value="TreeGrafter"/>
</dbReference>
<dbReference type="STRING" id="407821.A0A087TXB8"/>
<sequence length="120" mass="13733">MMMKTQMFIRFIEERSFVSDKDASLAFFDECTEKIDSAESSDIKFLEIDESHMSDRTVFVAPPEPVGLPPGLEYRYKQFGTLKPQLFHKNPAKSLLNLIAQASPMPSSPMARRTKQEIRS</sequence>